<gene>
    <name evidence="1" type="ORF">Pint_24414</name>
</gene>
<keyword evidence="2" id="KW-1185">Reference proteome</keyword>
<name>A0ACC0YI34_9ROSI</name>
<dbReference type="EMBL" id="CM047742">
    <property type="protein sequence ID" value="KAJ0035797.1"/>
    <property type="molecule type" value="Genomic_DNA"/>
</dbReference>
<comment type="caution">
    <text evidence="1">The sequence shown here is derived from an EMBL/GenBank/DDBJ whole genome shotgun (WGS) entry which is preliminary data.</text>
</comment>
<reference evidence="2" key="1">
    <citation type="journal article" date="2023" name="G3 (Bethesda)">
        <title>Genome assembly and association tests identify interacting loci associated with vigor, precocity, and sex in interspecific pistachio rootstocks.</title>
        <authorList>
            <person name="Palmer W."/>
            <person name="Jacygrad E."/>
            <person name="Sagayaradj S."/>
            <person name="Cavanaugh K."/>
            <person name="Han R."/>
            <person name="Bertier L."/>
            <person name="Beede B."/>
            <person name="Kafkas S."/>
            <person name="Golino D."/>
            <person name="Preece J."/>
            <person name="Michelmore R."/>
        </authorList>
    </citation>
    <scope>NUCLEOTIDE SEQUENCE [LARGE SCALE GENOMIC DNA]</scope>
</reference>
<dbReference type="Proteomes" id="UP001163603">
    <property type="component" value="Chromosome 7"/>
</dbReference>
<accession>A0ACC0YI34</accession>
<proteinExistence type="predicted"/>
<organism evidence="1 2">
    <name type="scientific">Pistacia integerrima</name>
    <dbReference type="NCBI Taxonomy" id="434235"/>
    <lineage>
        <taxon>Eukaryota</taxon>
        <taxon>Viridiplantae</taxon>
        <taxon>Streptophyta</taxon>
        <taxon>Embryophyta</taxon>
        <taxon>Tracheophyta</taxon>
        <taxon>Spermatophyta</taxon>
        <taxon>Magnoliopsida</taxon>
        <taxon>eudicotyledons</taxon>
        <taxon>Gunneridae</taxon>
        <taxon>Pentapetalae</taxon>
        <taxon>rosids</taxon>
        <taxon>malvids</taxon>
        <taxon>Sapindales</taxon>
        <taxon>Anacardiaceae</taxon>
        <taxon>Pistacia</taxon>
    </lineage>
</organism>
<evidence type="ECO:0000313" key="1">
    <source>
        <dbReference type="EMBL" id="KAJ0035797.1"/>
    </source>
</evidence>
<sequence>MKEGAAVVCPVCAKRVGMDIVSHITMQHGSFFRISFLCCWLSLLLMFSMNRLWRNLRPSPSSSLTLDYVQRKRRLRRGSSNSTFSLLRKELRDGTLQSLLGGSSCFVPPSNSEPDPLLSSFIFNSPNKADEPVNMQPLRMVVPTSVKESSNENFQERNVQQTQLSDKDQEEKARKSEFVRGLVLSTIFDDYL</sequence>
<evidence type="ECO:0000313" key="2">
    <source>
        <dbReference type="Proteomes" id="UP001163603"/>
    </source>
</evidence>
<protein>
    <submittedName>
        <fullName evidence="1">Uncharacterized protein</fullName>
    </submittedName>
</protein>